<dbReference type="PANTHER" id="PTHR43046:SF16">
    <property type="entry name" value="ADP-RIBOSE PYROPHOSPHATASE YJHB-RELATED"/>
    <property type="match status" value="1"/>
</dbReference>
<reference evidence="5 6" key="1">
    <citation type="journal article" date="2019" name="Int. J. Syst. Evol. Microbiol.">
        <title>The Global Catalogue of Microorganisms (GCM) 10K type strain sequencing project: providing services to taxonomists for standard genome sequencing and annotation.</title>
        <authorList>
            <consortium name="The Broad Institute Genomics Platform"/>
            <consortium name="The Broad Institute Genome Sequencing Center for Infectious Disease"/>
            <person name="Wu L."/>
            <person name="Ma J."/>
        </authorList>
    </citation>
    <scope>NUCLEOTIDE SEQUENCE [LARGE SCALE GENOMIC DNA]</scope>
    <source>
        <strain evidence="5 6">JCM 13004</strain>
    </source>
</reference>
<dbReference type="EMBL" id="BAAALF010000084">
    <property type="protein sequence ID" value="GAA1248773.1"/>
    <property type="molecule type" value="Genomic_DNA"/>
</dbReference>
<comment type="cofactor">
    <cofactor evidence="1">
        <name>Mg(2+)</name>
        <dbReference type="ChEBI" id="CHEBI:18420"/>
    </cofactor>
</comment>
<dbReference type="PROSITE" id="PS51462">
    <property type="entry name" value="NUDIX"/>
    <property type="match status" value="1"/>
</dbReference>
<evidence type="ECO:0000313" key="5">
    <source>
        <dbReference type="EMBL" id="GAA1248773.1"/>
    </source>
</evidence>
<dbReference type="PROSITE" id="PS50835">
    <property type="entry name" value="IG_LIKE"/>
    <property type="match status" value="1"/>
</dbReference>
<feature type="domain" description="Ig-like" evidence="3">
    <location>
        <begin position="77"/>
        <end position="126"/>
    </location>
</feature>
<dbReference type="Proteomes" id="UP001500037">
    <property type="component" value="Unassembled WGS sequence"/>
</dbReference>
<dbReference type="SUPFAM" id="SSF55811">
    <property type="entry name" value="Nudix"/>
    <property type="match status" value="1"/>
</dbReference>
<keyword evidence="2" id="KW-0378">Hydrolase</keyword>
<protein>
    <submittedName>
        <fullName evidence="5">NUDIX domain-containing protein</fullName>
    </submittedName>
</protein>
<dbReference type="InterPro" id="IPR000086">
    <property type="entry name" value="NUDIX_hydrolase_dom"/>
</dbReference>
<organism evidence="5 6">
    <name type="scientific">Kitasatospora nipponensis</name>
    <dbReference type="NCBI Taxonomy" id="258049"/>
    <lineage>
        <taxon>Bacteria</taxon>
        <taxon>Bacillati</taxon>
        <taxon>Actinomycetota</taxon>
        <taxon>Actinomycetes</taxon>
        <taxon>Kitasatosporales</taxon>
        <taxon>Streptomycetaceae</taxon>
        <taxon>Kitasatospora</taxon>
    </lineage>
</organism>
<name>A0ABN1WJD6_9ACTN</name>
<proteinExistence type="predicted"/>
<sequence length="171" mass="18230">MATPDFIAQLRAAYGSGPLWLSAAIAVPLDEQGRVLLGKRADTGNWSLIGGIVDPAEHPADTAVRECFEEAGVVAVPELLTSVTLSPEITYPNGDQVRYLELTFRCRAVGGEARVNDDESLAVGWFAPDALPELNANDLERLELALKCTDRTAFTFSGLPAVLGDRATTAS</sequence>
<dbReference type="InterPro" id="IPR007110">
    <property type="entry name" value="Ig-like_dom"/>
</dbReference>
<keyword evidence="6" id="KW-1185">Reference proteome</keyword>
<dbReference type="Gene3D" id="3.90.79.10">
    <property type="entry name" value="Nucleoside Triphosphate Pyrophosphohydrolase"/>
    <property type="match status" value="1"/>
</dbReference>
<dbReference type="CDD" id="cd18879">
    <property type="entry name" value="NUDIX_Hydrolase"/>
    <property type="match status" value="1"/>
</dbReference>
<dbReference type="Pfam" id="PF00293">
    <property type="entry name" value="NUDIX"/>
    <property type="match status" value="1"/>
</dbReference>
<evidence type="ECO:0000256" key="2">
    <source>
        <dbReference type="ARBA" id="ARBA00022801"/>
    </source>
</evidence>
<evidence type="ECO:0000259" key="4">
    <source>
        <dbReference type="PROSITE" id="PS51462"/>
    </source>
</evidence>
<evidence type="ECO:0000313" key="6">
    <source>
        <dbReference type="Proteomes" id="UP001500037"/>
    </source>
</evidence>
<gene>
    <name evidence="5" type="ORF">GCM10009665_44590</name>
</gene>
<accession>A0ABN1WJD6</accession>
<feature type="domain" description="Nudix hydrolase" evidence="4">
    <location>
        <begin position="19"/>
        <end position="147"/>
    </location>
</feature>
<comment type="caution">
    <text evidence="5">The sequence shown here is derived from an EMBL/GenBank/DDBJ whole genome shotgun (WGS) entry which is preliminary data.</text>
</comment>
<evidence type="ECO:0000259" key="3">
    <source>
        <dbReference type="PROSITE" id="PS50835"/>
    </source>
</evidence>
<dbReference type="RefSeq" id="WP_344443675.1">
    <property type="nucleotide sequence ID" value="NZ_BAAALF010000084.1"/>
</dbReference>
<evidence type="ECO:0000256" key="1">
    <source>
        <dbReference type="ARBA" id="ARBA00001946"/>
    </source>
</evidence>
<dbReference type="PANTHER" id="PTHR43046">
    <property type="entry name" value="GDP-MANNOSE MANNOSYL HYDROLASE"/>
    <property type="match status" value="1"/>
</dbReference>
<dbReference type="InterPro" id="IPR015797">
    <property type="entry name" value="NUDIX_hydrolase-like_dom_sf"/>
</dbReference>